<dbReference type="STRING" id="593750.Metfor_0926"/>
<reference evidence="1 2" key="2">
    <citation type="journal article" date="2014" name="Genome Announc.">
        <title>Complete Genome Sequence of Methanoregula formicica SMSPT, a Mesophilic Hydrogenotrophic Methanogen Isolated from a Methanogenic Upflow Anaerobic Sludge Blanket Reactor.</title>
        <authorList>
            <person name="Yamamoto K."/>
            <person name="Tamaki H."/>
            <person name="Cadillo-Quiroz H."/>
            <person name="Imachi H."/>
            <person name="Kyrpides N."/>
            <person name="Woyke T."/>
            <person name="Goodwin L."/>
            <person name="Zinder S.H."/>
            <person name="Kamagata Y."/>
            <person name="Liu W.T."/>
        </authorList>
    </citation>
    <scope>NUCLEOTIDE SEQUENCE [LARGE SCALE GENOMIC DNA]</scope>
    <source>
        <strain evidence="2">DSM 22288 / NBRC 105244 / SMSP</strain>
    </source>
</reference>
<dbReference type="InParanoid" id="L0HDW1"/>
<organism evidence="1 2">
    <name type="scientific">Methanoregula formicica (strain DSM 22288 / NBRC 105244 / SMSP)</name>
    <dbReference type="NCBI Taxonomy" id="593750"/>
    <lineage>
        <taxon>Archaea</taxon>
        <taxon>Methanobacteriati</taxon>
        <taxon>Methanobacteriota</taxon>
        <taxon>Stenosarchaea group</taxon>
        <taxon>Methanomicrobia</taxon>
        <taxon>Methanomicrobiales</taxon>
        <taxon>Methanoregulaceae</taxon>
        <taxon>Methanoregula</taxon>
    </lineage>
</organism>
<protein>
    <submittedName>
        <fullName evidence="1">Uncharacterized protein</fullName>
    </submittedName>
</protein>
<dbReference type="AlphaFoldDB" id="L0HDW1"/>
<accession>L0HDW1</accession>
<dbReference type="eggNOG" id="arCOG12042">
    <property type="taxonomic scope" value="Archaea"/>
</dbReference>
<dbReference type="Proteomes" id="UP000010824">
    <property type="component" value="Chromosome"/>
</dbReference>
<dbReference type="EMBL" id="CP003167">
    <property type="protein sequence ID" value="AGB01981.1"/>
    <property type="molecule type" value="Genomic_DNA"/>
</dbReference>
<gene>
    <name evidence="1" type="ordered locus">Metfor_0926</name>
</gene>
<dbReference type="KEGG" id="mfo:Metfor_0926"/>
<sequence length="83" mass="9260">MPRFIRYAMKADTDAVSKNSCKFFSSSNCTSRNSSDLETFGKNEQTKKVFWTLFLATAGFVPVQMVDPVTAQKMEEILAGLVP</sequence>
<name>L0HDW1_METFS</name>
<dbReference type="HOGENOM" id="CLU_2534673_0_0_2"/>
<reference evidence="2" key="1">
    <citation type="submission" date="2011-12" db="EMBL/GenBank/DDBJ databases">
        <title>Complete sequence of Methanoregula formicicum SMSP.</title>
        <authorList>
            <person name="Lucas S."/>
            <person name="Han J."/>
            <person name="Lapidus A."/>
            <person name="Cheng J.-F."/>
            <person name="Goodwin L."/>
            <person name="Pitluck S."/>
            <person name="Peters L."/>
            <person name="Ovchinnikova G."/>
            <person name="Teshima H."/>
            <person name="Detter J.C."/>
            <person name="Han C."/>
            <person name="Tapia R."/>
            <person name="Land M."/>
            <person name="Hauser L."/>
            <person name="Kyrpides N."/>
            <person name="Ivanova N."/>
            <person name="Pagani I."/>
            <person name="Imachi H."/>
            <person name="Tamaki H."/>
            <person name="Sekiguchi Y."/>
            <person name="Kamagata Y."/>
            <person name="Cadillo-Quiroz H."/>
            <person name="Zinder S."/>
            <person name="Liu W.-T."/>
            <person name="Woyke T."/>
        </authorList>
    </citation>
    <scope>NUCLEOTIDE SEQUENCE [LARGE SCALE GENOMIC DNA]</scope>
    <source>
        <strain evidence="2">DSM 22288 / NBRC 105244 / SMSP</strain>
    </source>
</reference>
<proteinExistence type="predicted"/>
<evidence type="ECO:0000313" key="1">
    <source>
        <dbReference type="EMBL" id="AGB01981.1"/>
    </source>
</evidence>
<keyword evidence="2" id="KW-1185">Reference proteome</keyword>
<evidence type="ECO:0000313" key="2">
    <source>
        <dbReference type="Proteomes" id="UP000010824"/>
    </source>
</evidence>